<dbReference type="NCBIfam" id="TIGR01307">
    <property type="entry name" value="pgm_bpd_ind"/>
    <property type="match status" value="1"/>
</dbReference>
<dbReference type="PANTHER" id="PTHR31637">
    <property type="entry name" value="2,3-BISPHOSPHOGLYCERATE-INDEPENDENT PHOSPHOGLYCERATE MUTASE"/>
    <property type="match status" value="1"/>
</dbReference>
<dbReference type="GO" id="GO:0004619">
    <property type="term" value="F:phosphoglycerate mutase activity"/>
    <property type="evidence" value="ECO:0007669"/>
    <property type="project" value="UniProtKB-UniRule"/>
</dbReference>
<gene>
    <name evidence="7" type="primary">gpmI</name>
    <name evidence="14" type="ORF">HA254_01385</name>
</gene>
<feature type="binding site" evidence="7 11">
    <location>
        <position position="394"/>
    </location>
    <ligand>
        <name>Mn(2+)</name>
        <dbReference type="ChEBI" id="CHEBI:29035"/>
        <label>1</label>
    </ligand>
</feature>
<evidence type="ECO:0000259" key="12">
    <source>
        <dbReference type="Pfam" id="PF01676"/>
    </source>
</evidence>
<dbReference type="PIRSF" id="PIRSF001492">
    <property type="entry name" value="IPGAM"/>
    <property type="match status" value="1"/>
</dbReference>
<evidence type="ECO:0000256" key="4">
    <source>
        <dbReference type="ARBA" id="ARBA00023152"/>
    </source>
</evidence>
<dbReference type="Gene3D" id="3.40.1450.10">
    <property type="entry name" value="BPG-independent phosphoglycerate mutase, domain B"/>
    <property type="match status" value="1"/>
</dbReference>
<dbReference type="AlphaFoldDB" id="A0A7J4IUV8"/>
<dbReference type="EC" id="5.4.2.12" evidence="7 8"/>
<dbReference type="Pfam" id="PF01676">
    <property type="entry name" value="Metalloenzyme"/>
    <property type="match status" value="1"/>
</dbReference>
<evidence type="ECO:0000256" key="9">
    <source>
        <dbReference type="PIRSR" id="PIRSR001492-1"/>
    </source>
</evidence>
<dbReference type="GO" id="GO:0006007">
    <property type="term" value="P:glucose catabolic process"/>
    <property type="evidence" value="ECO:0007669"/>
    <property type="project" value="InterPro"/>
</dbReference>
<dbReference type="InterPro" id="IPR005995">
    <property type="entry name" value="Pgm_bpd_ind"/>
</dbReference>
<sequence>MRAILIVIDGFGIRKEKKFNAIAQARKPNYDLIFRKYPHTQLKASGKAVGLPDGEMGTSEVGHLHLGAGRIVWQPLEKINNAIRDKSLFKNATLDSIVQNVKSKDSKIHLIGLCSDGGIHSSTMHLKALMEFFHKKGVGEKVIIHFISDGRDVAVKSAEKYAAQIEQWGKKYGGTIATICGRFYAMDRDNNWDRTLAYYKLLTESLGGRAESASEGIRKAYEGGTESDYYIKPAVVGNAKPIRDNDSVLVFNFRTDRARQITKAFVSSEFDRFERAIHPKTYWATFTEYDKTLNCPIIFEEEKVANNLGETVSRAGLRQLRIAETDKYPHVTYFFNSQNEEPYKGEERIMVPSSKVPSYDQKPEMSADGITASALSEIGKGIHDFILINFANPDLVGHSANHAAIITAVEKVDECIGKIYPEAMENNYALIVTSDHGNAEETAYPDGLPKASHTTNPVPLILVSEDRKLSRVKLRKGGLIDVAPTLLKIMGLPKPAEMKGKPLF</sequence>
<keyword evidence="5 7" id="KW-0464">Manganese</keyword>
<comment type="caution">
    <text evidence="14">The sequence shown here is derived from an EMBL/GenBank/DDBJ whole genome shotgun (WGS) entry which is preliminary data.</text>
</comment>
<evidence type="ECO:0000256" key="2">
    <source>
        <dbReference type="ARBA" id="ARBA00008819"/>
    </source>
</evidence>
<keyword evidence="6 7" id="KW-0413">Isomerase</keyword>
<dbReference type="InterPro" id="IPR006124">
    <property type="entry name" value="Metalloenzyme"/>
</dbReference>
<dbReference type="CDD" id="cd16010">
    <property type="entry name" value="iPGM"/>
    <property type="match status" value="1"/>
</dbReference>
<feature type="binding site" evidence="7 11">
    <location>
        <position position="453"/>
    </location>
    <ligand>
        <name>Mn(2+)</name>
        <dbReference type="ChEBI" id="CHEBI:29035"/>
        <label>1</label>
    </ligand>
</feature>
<organism evidence="14 15">
    <name type="scientific">Candidatus Iainarchaeum sp</name>
    <dbReference type="NCBI Taxonomy" id="3101447"/>
    <lineage>
        <taxon>Archaea</taxon>
        <taxon>Candidatus Iainarchaeota</taxon>
        <taxon>Candidatus Iainarchaeia</taxon>
        <taxon>Candidatus Iainarchaeales</taxon>
        <taxon>Candidatus Iainarchaeaceae</taxon>
        <taxon>Candidatus Iainarchaeum</taxon>
    </lineage>
</organism>
<dbReference type="InterPro" id="IPR017850">
    <property type="entry name" value="Alkaline_phosphatase_core_sf"/>
</dbReference>
<dbReference type="Pfam" id="PF06415">
    <property type="entry name" value="iPGM_N"/>
    <property type="match status" value="1"/>
</dbReference>
<evidence type="ECO:0000256" key="11">
    <source>
        <dbReference type="PIRSR" id="PIRSR001492-3"/>
    </source>
</evidence>
<evidence type="ECO:0000256" key="7">
    <source>
        <dbReference type="HAMAP-Rule" id="MF_01038"/>
    </source>
</evidence>
<feature type="binding site" evidence="7 10">
    <location>
        <begin position="254"/>
        <end position="257"/>
    </location>
    <ligand>
        <name>substrate</name>
    </ligand>
</feature>
<dbReference type="SUPFAM" id="SSF53649">
    <property type="entry name" value="Alkaline phosphatase-like"/>
    <property type="match status" value="1"/>
</dbReference>
<dbReference type="GO" id="GO:0006096">
    <property type="term" value="P:glycolytic process"/>
    <property type="evidence" value="ECO:0007669"/>
    <property type="project" value="UniProtKB-UniRule"/>
</dbReference>
<proteinExistence type="inferred from homology"/>
<feature type="binding site" evidence="7 11">
    <location>
        <position position="436"/>
    </location>
    <ligand>
        <name>Mn(2+)</name>
        <dbReference type="ChEBI" id="CHEBI:29035"/>
        <label>2</label>
    </ligand>
</feature>
<keyword evidence="4 7" id="KW-0324">Glycolysis</keyword>
<feature type="binding site" evidence="7 11">
    <location>
        <position position="398"/>
    </location>
    <ligand>
        <name>Mn(2+)</name>
        <dbReference type="ChEBI" id="CHEBI:29035"/>
        <label>1</label>
    </ligand>
</feature>
<dbReference type="PANTHER" id="PTHR31637:SF0">
    <property type="entry name" value="2,3-BISPHOSPHOGLYCERATE-INDEPENDENT PHOSPHOGLYCERATE MUTASE"/>
    <property type="match status" value="1"/>
</dbReference>
<comment type="catalytic activity">
    <reaction evidence="7">
        <text>(2R)-2-phosphoglycerate = (2R)-3-phosphoglycerate</text>
        <dbReference type="Rhea" id="RHEA:15901"/>
        <dbReference type="ChEBI" id="CHEBI:58272"/>
        <dbReference type="ChEBI" id="CHEBI:58289"/>
        <dbReference type="EC" id="5.4.2.12"/>
    </reaction>
</comment>
<dbReference type="EMBL" id="DUGC01000030">
    <property type="protein sequence ID" value="HIH09301.1"/>
    <property type="molecule type" value="Genomic_DNA"/>
</dbReference>
<dbReference type="UniPathway" id="UPA00109">
    <property type="reaction ID" value="UER00186"/>
</dbReference>
<comment type="cofactor">
    <cofactor evidence="7">
        <name>Mn(2+)</name>
        <dbReference type="ChEBI" id="CHEBI:29035"/>
    </cofactor>
    <text evidence="7">Binds 2 manganese ions per subunit.</text>
</comment>
<dbReference type="SUPFAM" id="SSF64158">
    <property type="entry name" value="2,3-Bisphosphoglycerate-independent phosphoglycerate mutase, substrate-binding domain"/>
    <property type="match status" value="1"/>
</dbReference>
<evidence type="ECO:0000313" key="15">
    <source>
        <dbReference type="Proteomes" id="UP000565078"/>
    </source>
</evidence>
<dbReference type="GO" id="GO:0030145">
    <property type="term" value="F:manganese ion binding"/>
    <property type="evidence" value="ECO:0007669"/>
    <property type="project" value="UniProtKB-UniRule"/>
</dbReference>
<evidence type="ECO:0000256" key="5">
    <source>
        <dbReference type="ARBA" id="ARBA00023211"/>
    </source>
</evidence>
<feature type="binding site" evidence="7 10">
    <location>
        <position position="188"/>
    </location>
    <ligand>
        <name>substrate</name>
    </ligand>
</feature>
<evidence type="ECO:0000259" key="13">
    <source>
        <dbReference type="Pfam" id="PF06415"/>
    </source>
</evidence>
<feature type="binding site" evidence="7 10">
    <location>
        <position position="182"/>
    </location>
    <ligand>
        <name>substrate</name>
    </ligand>
</feature>
<protein>
    <recommendedName>
        <fullName evidence="7 8">2,3-bisphosphoglycerate-independent phosphoglycerate mutase</fullName>
        <shortName evidence="7">BPG-independent PGAM</shortName>
        <shortName evidence="7">Phosphoglyceromutase</shortName>
        <shortName evidence="7">iPGM</shortName>
        <ecNumber evidence="7 8">5.4.2.12</ecNumber>
    </recommendedName>
</protein>
<feature type="binding site" evidence="7 11">
    <location>
        <position position="9"/>
    </location>
    <ligand>
        <name>Mn(2+)</name>
        <dbReference type="ChEBI" id="CHEBI:29035"/>
        <label>2</label>
    </ligand>
</feature>
<feature type="binding site" evidence="7 10">
    <location>
        <position position="327"/>
    </location>
    <ligand>
        <name>substrate</name>
    </ligand>
</feature>
<evidence type="ECO:0000256" key="10">
    <source>
        <dbReference type="PIRSR" id="PIRSR001492-2"/>
    </source>
</evidence>
<feature type="binding site" evidence="7 11">
    <location>
        <position position="435"/>
    </location>
    <ligand>
        <name>Mn(2+)</name>
        <dbReference type="ChEBI" id="CHEBI:29035"/>
        <label>2</label>
    </ligand>
</feature>
<evidence type="ECO:0000313" key="14">
    <source>
        <dbReference type="EMBL" id="HIH09301.1"/>
    </source>
</evidence>
<comment type="function">
    <text evidence="7">Catalyzes the interconversion of 2-phosphoglycerate and 3-phosphoglycerate.</text>
</comment>
<dbReference type="InterPro" id="IPR011258">
    <property type="entry name" value="BPG-indep_PGM_N"/>
</dbReference>
<dbReference type="GO" id="GO:0005829">
    <property type="term" value="C:cytosol"/>
    <property type="evidence" value="ECO:0007669"/>
    <property type="project" value="TreeGrafter"/>
</dbReference>
<dbReference type="InterPro" id="IPR036646">
    <property type="entry name" value="PGAM_B_sf"/>
</dbReference>
<feature type="binding site" evidence="7 10">
    <location>
        <position position="120"/>
    </location>
    <ligand>
        <name>substrate</name>
    </ligand>
</feature>
<evidence type="ECO:0000256" key="3">
    <source>
        <dbReference type="ARBA" id="ARBA00022723"/>
    </source>
</evidence>
<feature type="active site" description="Phosphoserine intermediate" evidence="7 9">
    <location>
        <position position="59"/>
    </location>
</feature>
<dbReference type="FunFam" id="3.40.1450.10:FF:000002">
    <property type="entry name" value="2,3-bisphosphoglycerate-independent phosphoglycerate mutase"/>
    <property type="match status" value="1"/>
</dbReference>
<comment type="similarity">
    <text evidence="2 7">Belongs to the BPG-independent phosphoglycerate mutase family.</text>
</comment>
<keyword evidence="3 7" id="KW-0479">Metal-binding</keyword>
<reference evidence="15" key="1">
    <citation type="journal article" date="2020" name="bioRxiv">
        <title>A rank-normalized archaeal taxonomy based on genome phylogeny resolves widespread incomplete and uneven classifications.</title>
        <authorList>
            <person name="Rinke C."/>
            <person name="Chuvochina M."/>
            <person name="Mussig A.J."/>
            <person name="Chaumeil P.-A."/>
            <person name="Waite D.W."/>
            <person name="Whitman W.B."/>
            <person name="Parks D.H."/>
            <person name="Hugenholtz P."/>
        </authorList>
    </citation>
    <scope>NUCLEOTIDE SEQUENCE [LARGE SCALE GENOMIC DNA]</scope>
</reference>
<dbReference type="Gene3D" id="3.40.720.10">
    <property type="entry name" value="Alkaline Phosphatase, subunit A"/>
    <property type="match status" value="1"/>
</dbReference>
<accession>A0A7J4IUV8</accession>
<evidence type="ECO:0000256" key="6">
    <source>
        <dbReference type="ARBA" id="ARBA00023235"/>
    </source>
</evidence>
<feature type="binding site" evidence="7 11">
    <location>
        <position position="59"/>
    </location>
    <ligand>
        <name>Mn(2+)</name>
        <dbReference type="ChEBI" id="CHEBI:29035"/>
        <label>2</label>
    </ligand>
</feature>
<name>A0A7J4IUV8_9ARCH</name>
<dbReference type="HAMAP" id="MF_01038">
    <property type="entry name" value="GpmI"/>
    <property type="match status" value="1"/>
</dbReference>
<evidence type="ECO:0000256" key="1">
    <source>
        <dbReference type="ARBA" id="ARBA00004798"/>
    </source>
</evidence>
<comment type="pathway">
    <text evidence="1 7">Carbohydrate degradation; glycolysis; pyruvate from D-glyceraldehyde 3-phosphate: step 3/5.</text>
</comment>
<evidence type="ECO:0000256" key="8">
    <source>
        <dbReference type="NCBIfam" id="TIGR01307"/>
    </source>
</evidence>
<feature type="binding site" evidence="7 10">
    <location>
        <begin position="151"/>
        <end position="152"/>
    </location>
    <ligand>
        <name>substrate</name>
    </ligand>
</feature>
<dbReference type="Proteomes" id="UP000565078">
    <property type="component" value="Unassembled WGS sequence"/>
</dbReference>
<feature type="domain" description="BPG-independent PGAM N-terminal" evidence="13">
    <location>
        <begin position="79"/>
        <end position="291"/>
    </location>
</feature>
<feature type="domain" description="Metalloenzyme" evidence="12">
    <location>
        <begin position="1"/>
        <end position="493"/>
    </location>
</feature>